<dbReference type="EMBL" id="BKCJ010088526">
    <property type="protein sequence ID" value="GEX08158.1"/>
    <property type="molecule type" value="Genomic_DNA"/>
</dbReference>
<accession>A0A699H2P5</accession>
<dbReference type="Pfam" id="PF01501">
    <property type="entry name" value="Glyco_transf_8"/>
    <property type="match status" value="1"/>
</dbReference>
<proteinExistence type="inferred from homology"/>
<reference evidence="4" key="1">
    <citation type="journal article" date="2019" name="Sci. Rep.">
        <title>Draft genome of Tanacetum cinerariifolium, the natural source of mosquito coil.</title>
        <authorList>
            <person name="Yamashiro T."/>
            <person name="Shiraishi A."/>
            <person name="Satake H."/>
            <person name="Nakayama K."/>
        </authorList>
    </citation>
    <scope>NUCLEOTIDE SEQUENCE</scope>
</reference>
<dbReference type="AlphaFoldDB" id="A0A699H2P5"/>
<dbReference type="EC" id="2.4.1.-" evidence="3"/>
<comment type="similarity">
    <text evidence="3">Belongs to the glycosyltransferase 8 family.</text>
</comment>
<evidence type="ECO:0000256" key="3">
    <source>
        <dbReference type="RuleBase" id="RU362027"/>
    </source>
</evidence>
<comment type="caution">
    <text evidence="4">The sequence shown here is derived from an EMBL/GenBank/DDBJ whole genome shotgun (WGS) entry which is preliminary data.</text>
</comment>
<name>A0A699H2P5_TANCI</name>
<dbReference type="GO" id="GO:0016757">
    <property type="term" value="F:glycosyltransferase activity"/>
    <property type="evidence" value="ECO:0007669"/>
    <property type="project" value="UniProtKB-KW"/>
</dbReference>
<sequence length="115" mass="13560">MASIFCIFSWNGISHIHILLLYSNEDRRYSVPPNFPACFHPSGVLKFGRNKKDGPEWMFQTSETHERQLWKLGTLLPCLITFWKRVYPLDRSWHVLVGQKQFEQKLLTTMGIVCF</sequence>
<keyword evidence="1" id="KW-0328">Glycosyltransferase</keyword>
<evidence type="ECO:0000256" key="1">
    <source>
        <dbReference type="ARBA" id="ARBA00022676"/>
    </source>
</evidence>
<evidence type="ECO:0000313" key="4">
    <source>
        <dbReference type="EMBL" id="GEX08158.1"/>
    </source>
</evidence>
<protein>
    <recommendedName>
        <fullName evidence="3">Hexosyltransferase</fullName>
        <ecNumber evidence="3">2.4.1.-</ecNumber>
    </recommendedName>
</protein>
<dbReference type="InterPro" id="IPR002495">
    <property type="entry name" value="Glyco_trans_8"/>
</dbReference>
<evidence type="ECO:0000256" key="2">
    <source>
        <dbReference type="ARBA" id="ARBA00022679"/>
    </source>
</evidence>
<keyword evidence="2" id="KW-0808">Transferase</keyword>
<gene>
    <name evidence="4" type="ORF">Tci_280133</name>
</gene>
<organism evidence="4">
    <name type="scientific">Tanacetum cinerariifolium</name>
    <name type="common">Dalmatian daisy</name>
    <name type="synonym">Chrysanthemum cinerariifolium</name>
    <dbReference type="NCBI Taxonomy" id="118510"/>
    <lineage>
        <taxon>Eukaryota</taxon>
        <taxon>Viridiplantae</taxon>
        <taxon>Streptophyta</taxon>
        <taxon>Embryophyta</taxon>
        <taxon>Tracheophyta</taxon>
        <taxon>Spermatophyta</taxon>
        <taxon>Magnoliopsida</taxon>
        <taxon>eudicotyledons</taxon>
        <taxon>Gunneridae</taxon>
        <taxon>Pentapetalae</taxon>
        <taxon>asterids</taxon>
        <taxon>campanulids</taxon>
        <taxon>Asterales</taxon>
        <taxon>Asteraceae</taxon>
        <taxon>Asteroideae</taxon>
        <taxon>Anthemideae</taxon>
        <taxon>Anthemidinae</taxon>
        <taxon>Tanacetum</taxon>
    </lineage>
</organism>